<sequence length="127" mass="13885">MKRLAYKYYCEGYGCGQCIIKAADEKYGLNLNSDLLRAAGALGNGCGYGGICTALTSAIMIFGIMFDEITAKSLRITFLEDFNGKYNNFNCCSLSAKFDCGDIIEYAADIADRLIAAELEKNHSSRL</sequence>
<gene>
    <name evidence="2" type="ORF">SDC9_92880</name>
</gene>
<keyword evidence="1" id="KW-1133">Transmembrane helix</keyword>
<keyword evidence="1" id="KW-0812">Transmembrane</keyword>
<reference evidence="2" key="1">
    <citation type="submission" date="2019-08" db="EMBL/GenBank/DDBJ databases">
        <authorList>
            <person name="Kucharzyk K."/>
            <person name="Murdoch R.W."/>
            <person name="Higgins S."/>
            <person name="Loffler F."/>
        </authorList>
    </citation>
    <scope>NUCLEOTIDE SEQUENCE</scope>
</reference>
<name>A0A644ZZI0_9ZZZZ</name>
<evidence type="ECO:0000256" key="1">
    <source>
        <dbReference type="SAM" id="Phobius"/>
    </source>
</evidence>
<feature type="transmembrane region" description="Helical" evidence="1">
    <location>
        <begin position="47"/>
        <end position="66"/>
    </location>
</feature>
<dbReference type="InterPro" id="IPR010181">
    <property type="entry name" value="CGCAxxGCC_motif"/>
</dbReference>
<evidence type="ECO:0008006" key="3">
    <source>
        <dbReference type="Google" id="ProtNLM"/>
    </source>
</evidence>
<organism evidence="2">
    <name type="scientific">bioreactor metagenome</name>
    <dbReference type="NCBI Taxonomy" id="1076179"/>
    <lineage>
        <taxon>unclassified sequences</taxon>
        <taxon>metagenomes</taxon>
        <taxon>ecological metagenomes</taxon>
    </lineage>
</organism>
<proteinExistence type="predicted"/>
<evidence type="ECO:0000313" key="2">
    <source>
        <dbReference type="EMBL" id="MPM46182.1"/>
    </source>
</evidence>
<accession>A0A644ZZI0</accession>
<keyword evidence="1" id="KW-0472">Membrane</keyword>
<comment type="caution">
    <text evidence="2">The sequence shown here is derived from an EMBL/GenBank/DDBJ whole genome shotgun (WGS) entry which is preliminary data.</text>
</comment>
<dbReference type="AlphaFoldDB" id="A0A644ZZI0"/>
<dbReference type="Pfam" id="PF09719">
    <property type="entry name" value="C_GCAxxG_C_C"/>
    <property type="match status" value="1"/>
</dbReference>
<protein>
    <recommendedName>
        <fullName evidence="3">Redox-active protein (C_GCAxxG_C_C)</fullName>
    </recommendedName>
</protein>
<dbReference type="EMBL" id="VSSQ01011175">
    <property type="protein sequence ID" value="MPM46182.1"/>
    <property type="molecule type" value="Genomic_DNA"/>
</dbReference>